<evidence type="ECO:0000259" key="11">
    <source>
        <dbReference type="Pfam" id="PF02225"/>
    </source>
</evidence>
<keyword evidence="2" id="KW-0134">Cell wall</keyword>
<dbReference type="PANTHER" id="PTHR43806:SF65">
    <property type="entry name" value="SERINE PROTEASE APRX"/>
    <property type="match status" value="1"/>
</dbReference>
<dbReference type="CDD" id="cd02133">
    <property type="entry name" value="PA_C5a_like"/>
    <property type="match status" value="1"/>
</dbReference>
<feature type="domain" description="PA" evidence="11">
    <location>
        <begin position="341"/>
        <end position="412"/>
    </location>
</feature>
<dbReference type="InterPro" id="IPR022398">
    <property type="entry name" value="Peptidase_S8_His-AS"/>
</dbReference>
<feature type="active site" description="Charge relay system" evidence="8">
    <location>
        <position position="146"/>
    </location>
</feature>
<proteinExistence type="inferred from homology"/>
<reference evidence="12 13" key="1">
    <citation type="submission" date="2023-09" db="EMBL/GenBank/DDBJ databases">
        <title>Different Types of Thermotolerant Ring-Cleaving Dioxygenases derived from Aeribacillus composti HB-1 applied for multiple aromatic hydrocarbons removal.</title>
        <authorList>
            <person name="Cao L."/>
            <person name="Li M."/>
            <person name="Ma T."/>
        </authorList>
    </citation>
    <scope>NUCLEOTIDE SEQUENCE [LARGE SCALE GENOMIC DNA]</scope>
    <source>
        <strain evidence="12 13">HB-1</strain>
    </source>
</reference>
<evidence type="ECO:0000256" key="5">
    <source>
        <dbReference type="ARBA" id="ARBA00022729"/>
    </source>
</evidence>
<evidence type="ECO:0000313" key="12">
    <source>
        <dbReference type="EMBL" id="WNF32998.1"/>
    </source>
</evidence>
<dbReference type="InterPro" id="IPR036852">
    <property type="entry name" value="Peptidase_S8/S53_dom_sf"/>
</dbReference>
<dbReference type="PROSITE" id="PS51892">
    <property type="entry name" value="SUBTILASE"/>
    <property type="match status" value="1"/>
</dbReference>
<dbReference type="Pfam" id="PF00082">
    <property type="entry name" value="Peptidase_S8"/>
    <property type="match status" value="1"/>
</dbReference>
<accession>A0ABY9WAJ7</accession>
<evidence type="ECO:0000256" key="4">
    <source>
        <dbReference type="ARBA" id="ARBA00022670"/>
    </source>
</evidence>
<keyword evidence="6 8" id="KW-0378">Hydrolase</keyword>
<dbReference type="EMBL" id="CP134501">
    <property type="protein sequence ID" value="WNF32998.1"/>
    <property type="molecule type" value="Genomic_DNA"/>
</dbReference>
<feature type="domain" description="Peptidase S8/S53" evidence="10">
    <location>
        <begin position="137"/>
        <end position="526"/>
    </location>
</feature>
<gene>
    <name evidence="12" type="ORF">RI196_17540</name>
</gene>
<dbReference type="Pfam" id="PF02225">
    <property type="entry name" value="PA"/>
    <property type="match status" value="1"/>
</dbReference>
<evidence type="ECO:0000256" key="8">
    <source>
        <dbReference type="PROSITE-ProRule" id="PRU01240"/>
    </source>
</evidence>
<dbReference type="GeneID" id="301127802"/>
<dbReference type="InterPro" id="IPR015500">
    <property type="entry name" value="Peptidase_S8_subtilisin-rel"/>
</dbReference>
<dbReference type="PANTHER" id="PTHR43806">
    <property type="entry name" value="PEPTIDASE S8"/>
    <property type="match status" value="1"/>
</dbReference>
<evidence type="ECO:0000256" key="2">
    <source>
        <dbReference type="ARBA" id="ARBA00022512"/>
    </source>
</evidence>
<organism evidence="12 13">
    <name type="scientific">Aeribacillus composti</name>
    <dbReference type="NCBI Taxonomy" id="1868734"/>
    <lineage>
        <taxon>Bacteria</taxon>
        <taxon>Bacillati</taxon>
        <taxon>Bacillota</taxon>
        <taxon>Bacilli</taxon>
        <taxon>Bacillales</taxon>
        <taxon>Bacillaceae</taxon>
        <taxon>Aeribacillus</taxon>
    </lineage>
</organism>
<dbReference type="InterPro" id="IPR050131">
    <property type="entry name" value="Peptidase_S8_subtilisin-like"/>
</dbReference>
<evidence type="ECO:0000256" key="9">
    <source>
        <dbReference type="RuleBase" id="RU003355"/>
    </source>
</evidence>
<comment type="similarity">
    <text evidence="1 8 9">Belongs to the peptidase S8 family.</text>
</comment>
<evidence type="ECO:0000259" key="10">
    <source>
        <dbReference type="Pfam" id="PF00082"/>
    </source>
</evidence>
<dbReference type="InterPro" id="IPR034213">
    <property type="entry name" value="S8_Vpr-like"/>
</dbReference>
<dbReference type="InterPro" id="IPR023828">
    <property type="entry name" value="Peptidase_S8_Ser-AS"/>
</dbReference>
<keyword evidence="3" id="KW-0964">Secreted</keyword>
<dbReference type="PROSITE" id="PS00136">
    <property type="entry name" value="SUBTILASE_ASP"/>
    <property type="match status" value="1"/>
</dbReference>
<dbReference type="Gene3D" id="3.40.50.200">
    <property type="entry name" value="Peptidase S8/S53 domain"/>
    <property type="match status" value="1"/>
</dbReference>
<evidence type="ECO:0000256" key="1">
    <source>
        <dbReference type="ARBA" id="ARBA00011073"/>
    </source>
</evidence>
<dbReference type="SUPFAM" id="SSF52025">
    <property type="entry name" value="PA domain"/>
    <property type="match status" value="1"/>
</dbReference>
<keyword evidence="7 8" id="KW-0720">Serine protease</keyword>
<evidence type="ECO:0000313" key="13">
    <source>
        <dbReference type="Proteomes" id="UP001303701"/>
    </source>
</evidence>
<dbReference type="PROSITE" id="PS00138">
    <property type="entry name" value="SUBTILASE_SER"/>
    <property type="match status" value="1"/>
</dbReference>
<evidence type="ECO:0000256" key="6">
    <source>
        <dbReference type="ARBA" id="ARBA00022801"/>
    </source>
</evidence>
<dbReference type="InterPro" id="IPR046450">
    <property type="entry name" value="PA_dom_sf"/>
</dbReference>
<keyword evidence="4 8" id="KW-0645">Protease</keyword>
<feature type="active site" description="Charge relay system" evidence="8">
    <location>
        <position position="186"/>
    </location>
</feature>
<dbReference type="PRINTS" id="PR00723">
    <property type="entry name" value="SUBTILISIN"/>
</dbReference>
<dbReference type="InterPro" id="IPR023827">
    <property type="entry name" value="Peptidase_S8_Asp-AS"/>
</dbReference>
<protein>
    <submittedName>
        <fullName evidence="12">S8 family serine peptidase</fullName>
    </submittedName>
</protein>
<evidence type="ECO:0000256" key="3">
    <source>
        <dbReference type="ARBA" id="ARBA00022525"/>
    </source>
</evidence>
<keyword evidence="13" id="KW-1185">Reference proteome</keyword>
<dbReference type="CDD" id="cd07474">
    <property type="entry name" value="Peptidases_S8_subtilisin_Vpr-like"/>
    <property type="match status" value="1"/>
</dbReference>
<dbReference type="SUPFAM" id="SSF52743">
    <property type="entry name" value="Subtilisin-like"/>
    <property type="match status" value="1"/>
</dbReference>
<dbReference type="Gene3D" id="3.50.30.30">
    <property type="match status" value="1"/>
</dbReference>
<dbReference type="InterPro" id="IPR000209">
    <property type="entry name" value="Peptidase_S8/S53_dom"/>
</dbReference>
<feature type="active site" description="Charge relay system" evidence="8">
    <location>
        <position position="474"/>
    </location>
</feature>
<sequence length="748" mass="82369">MGNPSVRICLLFFFIFHVFDVTAFAKTFPEHPQIPEENADEQVTMIIVLSDQNLSKIKELIQKKYPEINICWEYKKTFTGFSVKGKKRDLDQLVKEPYIEHAEPVTTFQATVEESVPFIGGIDARGYFDAKDERLTGKGVKVAVIDTGIDYNHRDLQKNYQGGFDFVDQDKDPMETVAKDNSRTIHGTHVAGIIAANGKLKGVAPEASIIAYRALGPHGYGTTDQVIAAIEKSIEDQVDIVNLSLGNDVNGPDYPTSLALNRAVEEGITAVVSSGNSGPNIWTVGSPGTASKAISVGASTPPLDVKYLTLSGFQKKIPAESLFNSAPWTTIRGRIEYAGLGEKKDFKPSVKGKIALVKRGEITFAEKVKNAKSAGAQALIICNNMKGRFTGNLEEKLDFPVVSISKEDGEWLLKQLNEKSFIKTTIQIEKDRLAPFSSKGPVTVTWEVKPDLVAPGVAIDSTIPKGYMALQGTSMAAPHIAGAAALIKQKHPDWSPEQIKAAMMNTAKPLYDQNGRLYKVFEQGAGRIDILSAVQTRALIYPASLSFGQFHKNIGRKKKEITLTLENLSDQEKTFVFSKPHYQKGVQWQLPISVKVPANGKREVSVSIDVAPKSLREGLYDGTLVVTAGSQTIRLPYLFVVGEPNYPKIMGFEFGLADQGNMYHYELYLPQGADEFGIALYDPDTLTFKGFLDWQRNIPGGLLKRDISGQFKDIPNGVYKALIFAKKDGEESSYETTIILDKKILKSQ</sequence>
<evidence type="ECO:0000256" key="7">
    <source>
        <dbReference type="ARBA" id="ARBA00022825"/>
    </source>
</evidence>
<dbReference type="RefSeq" id="WP_311066658.1">
    <property type="nucleotide sequence ID" value="NZ_CP134501.1"/>
</dbReference>
<dbReference type="InterPro" id="IPR003137">
    <property type="entry name" value="PA_domain"/>
</dbReference>
<dbReference type="Proteomes" id="UP001303701">
    <property type="component" value="Chromosome"/>
</dbReference>
<dbReference type="PROSITE" id="PS00137">
    <property type="entry name" value="SUBTILASE_HIS"/>
    <property type="match status" value="1"/>
</dbReference>
<name>A0ABY9WAJ7_9BACI</name>
<keyword evidence="5" id="KW-0732">Signal</keyword>